<protein>
    <recommendedName>
        <fullName evidence="3">CCHC-type domain-containing protein</fullName>
    </recommendedName>
</protein>
<organism evidence="4 5">
    <name type="scientific">Actinidia rufa</name>
    <dbReference type="NCBI Taxonomy" id="165716"/>
    <lineage>
        <taxon>Eukaryota</taxon>
        <taxon>Viridiplantae</taxon>
        <taxon>Streptophyta</taxon>
        <taxon>Embryophyta</taxon>
        <taxon>Tracheophyta</taxon>
        <taxon>Spermatophyta</taxon>
        <taxon>Magnoliopsida</taxon>
        <taxon>eudicotyledons</taxon>
        <taxon>Gunneridae</taxon>
        <taxon>Pentapetalae</taxon>
        <taxon>asterids</taxon>
        <taxon>Ericales</taxon>
        <taxon>Actinidiaceae</taxon>
        <taxon>Actinidia</taxon>
    </lineage>
</organism>
<evidence type="ECO:0000313" key="4">
    <source>
        <dbReference type="EMBL" id="GFY91340.1"/>
    </source>
</evidence>
<reference evidence="4 5" key="1">
    <citation type="submission" date="2019-07" db="EMBL/GenBank/DDBJ databases">
        <title>De Novo Assembly of kiwifruit Actinidia rufa.</title>
        <authorList>
            <person name="Sugita-Konishi S."/>
            <person name="Sato K."/>
            <person name="Mori E."/>
            <person name="Abe Y."/>
            <person name="Kisaki G."/>
            <person name="Hamano K."/>
            <person name="Suezawa K."/>
            <person name="Otani M."/>
            <person name="Fukuda T."/>
            <person name="Manabe T."/>
            <person name="Gomi K."/>
            <person name="Tabuchi M."/>
            <person name="Akimitsu K."/>
            <person name="Kataoka I."/>
        </authorList>
    </citation>
    <scope>NUCLEOTIDE SEQUENCE [LARGE SCALE GENOMIC DNA]</scope>
    <source>
        <strain evidence="5">cv. Fuchu</strain>
    </source>
</reference>
<keyword evidence="5" id="KW-1185">Reference proteome</keyword>
<feature type="region of interest" description="Disordered" evidence="2">
    <location>
        <begin position="298"/>
        <end position="322"/>
    </location>
</feature>
<dbReference type="PROSITE" id="PS50158">
    <property type="entry name" value="ZF_CCHC"/>
    <property type="match status" value="2"/>
</dbReference>
<feature type="region of interest" description="Disordered" evidence="2">
    <location>
        <begin position="184"/>
        <end position="246"/>
    </location>
</feature>
<dbReference type="EMBL" id="BJWL01000007">
    <property type="protein sequence ID" value="GFY91340.1"/>
    <property type="molecule type" value="Genomic_DNA"/>
</dbReference>
<keyword evidence="1" id="KW-0862">Zinc</keyword>
<evidence type="ECO:0000259" key="3">
    <source>
        <dbReference type="PROSITE" id="PS50158"/>
    </source>
</evidence>
<dbReference type="InterPro" id="IPR036875">
    <property type="entry name" value="Znf_CCHC_sf"/>
</dbReference>
<dbReference type="GO" id="GO:0008270">
    <property type="term" value="F:zinc ion binding"/>
    <property type="evidence" value="ECO:0007669"/>
    <property type="project" value="UniProtKB-KW"/>
</dbReference>
<dbReference type="Pfam" id="PF00098">
    <property type="entry name" value="zf-CCHC"/>
    <property type="match status" value="2"/>
</dbReference>
<dbReference type="Proteomes" id="UP000585474">
    <property type="component" value="Unassembled WGS sequence"/>
</dbReference>
<evidence type="ECO:0000256" key="1">
    <source>
        <dbReference type="PROSITE-ProRule" id="PRU00047"/>
    </source>
</evidence>
<feature type="domain" description="CCHC-type" evidence="3">
    <location>
        <begin position="273"/>
        <end position="289"/>
    </location>
</feature>
<dbReference type="GO" id="GO:0003676">
    <property type="term" value="F:nucleic acid binding"/>
    <property type="evidence" value="ECO:0007669"/>
    <property type="project" value="InterPro"/>
</dbReference>
<proteinExistence type="predicted"/>
<evidence type="ECO:0000313" key="5">
    <source>
        <dbReference type="Proteomes" id="UP000585474"/>
    </source>
</evidence>
<dbReference type="SUPFAM" id="SSF57756">
    <property type="entry name" value="Retrovirus zinc finger-like domains"/>
    <property type="match status" value="1"/>
</dbReference>
<dbReference type="Pfam" id="PF03732">
    <property type="entry name" value="Retrotrans_gag"/>
    <property type="match status" value="1"/>
</dbReference>
<dbReference type="SMART" id="SM00343">
    <property type="entry name" value="ZnF_C2HC"/>
    <property type="match status" value="2"/>
</dbReference>
<feature type="compositionally biased region" description="Low complexity" evidence="2">
    <location>
        <begin position="298"/>
        <end position="311"/>
    </location>
</feature>
<dbReference type="Gene3D" id="4.10.60.10">
    <property type="entry name" value="Zinc finger, CCHC-type"/>
    <property type="match status" value="2"/>
</dbReference>
<keyword evidence="1" id="KW-0479">Metal-binding</keyword>
<feature type="region of interest" description="Disordered" evidence="2">
    <location>
        <begin position="1"/>
        <end position="25"/>
    </location>
</feature>
<keyword evidence="1" id="KW-0863">Zinc-finger</keyword>
<dbReference type="AlphaFoldDB" id="A0A7J0EY26"/>
<dbReference type="PANTHER" id="PTHR34482">
    <property type="entry name" value="DNA DAMAGE-INDUCIBLE PROTEIN 1-LIKE"/>
    <property type="match status" value="1"/>
</dbReference>
<feature type="compositionally biased region" description="Polar residues" evidence="2">
    <location>
        <begin position="195"/>
        <end position="205"/>
    </location>
</feature>
<name>A0A7J0EY26_9ERIC</name>
<feature type="domain" description="CCHC-type" evidence="3">
    <location>
        <begin position="253"/>
        <end position="267"/>
    </location>
</feature>
<dbReference type="InterPro" id="IPR005162">
    <property type="entry name" value="Retrotrans_gag_dom"/>
</dbReference>
<dbReference type="InterPro" id="IPR001878">
    <property type="entry name" value="Znf_CCHC"/>
</dbReference>
<evidence type="ECO:0000256" key="2">
    <source>
        <dbReference type="SAM" id="MobiDB-lite"/>
    </source>
</evidence>
<sequence length="389" mass="44279">MADEESSVSVRGVGQEEPERVQHQPDATERLAALMAQYIWRPIDPLVAEEWLKKLDAIFEVMEVTDEQKLILATFMLRGEARNWWESMRRMQNAQPEGVPMSWQRFVDIFNDQYFPRIYRMQKEEEFMSLKKRMMSIVEYEEKFTALSRFAPEMVRTEEMKCRRFEQGLDLQIRSRVAIEHFKKRRFDSGAGPSRQRSSNVTTTTEQRRAQTDAGSARPGSSRGGGNSRGRGSWRPPARPNTARSGTTGGIVCYRCGIEGHMIRDCPMPWVDKCYQCGQPGHIARHCTQEPIATSSVGSAVGRGRGANRSAQQGQATTPEPRAQARVYAMTQRDSQATPNAVTVGFWDVKDQSHLLYCPPLTNLPLEKQRRGDLYQLVDVQRLNSQGNA</sequence>
<dbReference type="PANTHER" id="PTHR34482:SF36">
    <property type="entry name" value="RETROTRANSPOSON GAG DOMAIN-CONTAINING PROTEIN"/>
    <property type="match status" value="1"/>
</dbReference>
<gene>
    <name evidence="4" type="ORF">Acr_07g0015360</name>
</gene>
<comment type="caution">
    <text evidence="4">The sequence shown here is derived from an EMBL/GenBank/DDBJ whole genome shotgun (WGS) entry which is preliminary data.</text>
</comment>
<dbReference type="OrthoDB" id="3863715at2759"/>
<accession>A0A7J0EY26</accession>